<name>Q2SPS1_HAHCH</name>
<dbReference type="EMBL" id="CP000155">
    <property type="protein sequence ID" value="ABC27353.1"/>
    <property type="molecule type" value="Genomic_DNA"/>
</dbReference>
<proteinExistence type="predicted"/>
<gene>
    <name evidence="2" type="ordered locus">HCH_00443</name>
</gene>
<dbReference type="NCBIfam" id="NF047637">
    <property type="entry name" value="lipo_CC0125"/>
    <property type="match status" value="1"/>
</dbReference>
<dbReference type="Proteomes" id="UP000000238">
    <property type="component" value="Chromosome"/>
</dbReference>
<accession>Q2SPS1</accession>
<evidence type="ECO:0000313" key="2">
    <source>
        <dbReference type="EMBL" id="ABC27353.1"/>
    </source>
</evidence>
<evidence type="ECO:0000313" key="3">
    <source>
        <dbReference type="Proteomes" id="UP000000238"/>
    </source>
</evidence>
<dbReference type="KEGG" id="hch:HCH_00443"/>
<organism evidence="2 3">
    <name type="scientific">Hahella chejuensis (strain KCTC 2396)</name>
    <dbReference type="NCBI Taxonomy" id="349521"/>
    <lineage>
        <taxon>Bacteria</taxon>
        <taxon>Pseudomonadati</taxon>
        <taxon>Pseudomonadota</taxon>
        <taxon>Gammaproteobacteria</taxon>
        <taxon>Oceanospirillales</taxon>
        <taxon>Hahellaceae</taxon>
        <taxon>Hahella</taxon>
    </lineage>
</organism>
<dbReference type="STRING" id="349521.HCH_00443"/>
<reference evidence="2 3" key="1">
    <citation type="journal article" date="2005" name="Nucleic Acids Res.">
        <title>Genomic blueprint of Hahella chejuensis, a marine microbe producing an algicidal agent.</title>
        <authorList>
            <person name="Jeong H."/>
            <person name="Yim J.H."/>
            <person name="Lee C."/>
            <person name="Choi S.-H."/>
            <person name="Park Y.K."/>
            <person name="Yoon S.H."/>
            <person name="Hur C.-G."/>
            <person name="Kang H.-Y."/>
            <person name="Kim D."/>
            <person name="Lee H.H."/>
            <person name="Park K.H."/>
            <person name="Park S.-H."/>
            <person name="Park H.-S."/>
            <person name="Lee H.K."/>
            <person name="Oh T.K."/>
            <person name="Kim J.F."/>
        </authorList>
    </citation>
    <scope>NUCLEOTIDE SEQUENCE [LARGE SCALE GENOMIC DNA]</scope>
    <source>
        <strain evidence="2 3">KCTC 2396</strain>
    </source>
</reference>
<protein>
    <recommendedName>
        <fullName evidence="4">Lipoprotein</fullName>
    </recommendedName>
</protein>
<dbReference type="HOGENOM" id="CLU_1633091_0_0_6"/>
<feature type="chain" id="PRO_5004215933" description="Lipoprotein" evidence="1">
    <location>
        <begin position="26"/>
        <end position="162"/>
    </location>
</feature>
<evidence type="ECO:0008006" key="4">
    <source>
        <dbReference type="Google" id="ProtNLM"/>
    </source>
</evidence>
<dbReference type="PROSITE" id="PS51257">
    <property type="entry name" value="PROKAR_LIPOPROTEIN"/>
    <property type="match status" value="1"/>
</dbReference>
<dbReference type="RefSeq" id="WP_011394430.1">
    <property type="nucleotide sequence ID" value="NC_007645.1"/>
</dbReference>
<keyword evidence="1" id="KW-0732">Signal</keyword>
<sequence length="162" mass="17617">MFPRISLIIAALSLTAGLGGCSAFSKLPDYMAKEDGRPHGYSEIALPEGGYQVSYETYKKYELVEVEELAIRRAAELSVEQGAKGFDVEKTLCFKEYQFDNVPEQNASGRTVTLTSAAGPVSVPVDEPNFPGYTRTFEVRKCLLKIKLLKDLDAPGEGGGVS</sequence>
<feature type="signal peptide" evidence="1">
    <location>
        <begin position="1"/>
        <end position="25"/>
    </location>
</feature>
<dbReference type="AlphaFoldDB" id="Q2SPS1"/>
<keyword evidence="3" id="KW-1185">Reference proteome</keyword>
<dbReference type="OrthoDB" id="6196122at2"/>
<evidence type="ECO:0000256" key="1">
    <source>
        <dbReference type="SAM" id="SignalP"/>
    </source>
</evidence>